<dbReference type="InterPro" id="IPR036388">
    <property type="entry name" value="WH-like_DNA-bd_sf"/>
</dbReference>
<sequence>MTSMDERMELMKSLDEAFREVRKLILAEWNRENEHALGMTHGRMLIILSESGPQKASALAEGLQITSGGVTGIADRLIELGYVSRERSEEDRRAVMLMLTKNGEHMVQAMLNVRKKVMIKLFRGMGTEDMEKALDLFSKMKHNMESEY</sequence>
<proteinExistence type="predicted"/>
<dbReference type="PANTHER" id="PTHR42756:SF1">
    <property type="entry name" value="TRANSCRIPTIONAL REPRESSOR OF EMRAB OPERON"/>
    <property type="match status" value="1"/>
</dbReference>
<dbReference type="OrthoDB" id="166070at2"/>
<evidence type="ECO:0000259" key="4">
    <source>
        <dbReference type="PROSITE" id="PS50995"/>
    </source>
</evidence>
<name>A0A371PIN2_9BACL</name>
<dbReference type="AlphaFoldDB" id="A0A371PIN2"/>
<dbReference type="GO" id="GO:0003700">
    <property type="term" value="F:DNA-binding transcription factor activity"/>
    <property type="evidence" value="ECO:0007669"/>
    <property type="project" value="InterPro"/>
</dbReference>
<keyword evidence="6" id="KW-1185">Reference proteome</keyword>
<dbReference type="SUPFAM" id="SSF46785">
    <property type="entry name" value="Winged helix' DNA-binding domain"/>
    <property type="match status" value="1"/>
</dbReference>
<dbReference type="PANTHER" id="PTHR42756">
    <property type="entry name" value="TRANSCRIPTIONAL REGULATOR, MARR"/>
    <property type="match status" value="1"/>
</dbReference>
<keyword evidence="1" id="KW-0805">Transcription regulation</keyword>
<comment type="caution">
    <text evidence="5">The sequence shown here is derived from an EMBL/GenBank/DDBJ whole genome shotgun (WGS) entry which is preliminary data.</text>
</comment>
<evidence type="ECO:0000313" key="6">
    <source>
        <dbReference type="Proteomes" id="UP000261905"/>
    </source>
</evidence>
<dbReference type="EMBL" id="QUBQ01000001">
    <property type="protein sequence ID" value="REK75993.1"/>
    <property type="molecule type" value="Genomic_DNA"/>
</dbReference>
<evidence type="ECO:0000313" key="5">
    <source>
        <dbReference type="EMBL" id="REK75993.1"/>
    </source>
</evidence>
<evidence type="ECO:0000256" key="3">
    <source>
        <dbReference type="ARBA" id="ARBA00023163"/>
    </source>
</evidence>
<dbReference type="PROSITE" id="PS50995">
    <property type="entry name" value="HTH_MARR_2"/>
    <property type="match status" value="1"/>
</dbReference>
<reference evidence="5 6" key="1">
    <citation type="submission" date="2018-08" db="EMBL/GenBank/DDBJ databases">
        <title>Paenibacillus sp. M4BSY-1, whole genome shotgun sequence.</title>
        <authorList>
            <person name="Tuo L."/>
        </authorList>
    </citation>
    <scope>NUCLEOTIDE SEQUENCE [LARGE SCALE GENOMIC DNA]</scope>
    <source>
        <strain evidence="5 6">M4BSY-1</strain>
    </source>
</reference>
<gene>
    <name evidence="5" type="ORF">DX130_02705</name>
</gene>
<feature type="domain" description="HTH marR-type" evidence="4">
    <location>
        <begin position="7"/>
        <end position="142"/>
    </location>
</feature>
<dbReference type="Pfam" id="PF01047">
    <property type="entry name" value="MarR"/>
    <property type="match status" value="1"/>
</dbReference>
<keyword evidence="3" id="KW-0804">Transcription</keyword>
<protein>
    <submittedName>
        <fullName evidence="5">MarR family transcriptional regulator</fullName>
    </submittedName>
</protein>
<accession>A0A371PIN2</accession>
<dbReference type="InterPro" id="IPR000835">
    <property type="entry name" value="HTH_MarR-typ"/>
</dbReference>
<dbReference type="RefSeq" id="WP_116042624.1">
    <property type="nucleotide sequence ID" value="NZ_QUBQ01000001.1"/>
</dbReference>
<dbReference type="PRINTS" id="PR00598">
    <property type="entry name" value="HTHMARR"/>
</dbReference>
<dbReference type="GO" id="GO:0003677">
    <property type="term" value="F:DNA binding"/>
    <property type="evidence" value="ECO:0007669"/>
    <property type="project" value="UniProtKB-KW"/>
</dbReference>
<dbReference type="Gene3D" id="1.10.10.10">
    <property type="entry name" value="Winged helix-like DNA-binding domain superfamily/Winged helix DNA-binding domain"/>
    <property type="match status" value="1"/>
</dbReference>
<organism evidence="5 6">
    <name type="scientific">Paenibacillus paeoniae</name>
    <dbReference type="NCBI Taxonomy" id="2292705"/>
    <lineage>
        <taxon>Bacteria</taxon>
        <taxon>Bacillati</taxon>
        <taxon>Bacillota</taxon>
        <taxon>Bacilli</taxon>
        <taxon>Bacillales</taxon>
        <taxon>Paenibacillaceae</taxon>
        <taxon>Paenibacillus</taxon>
    </lineage>
</organism>
<dbReference type="SMART" id="SM00347">
    <property type="entry name" value="HTH_MARR"/>
    <property type="match status" value="1"/>
</dbReference>
<dbReference type="InterPro" id="IPR036390">
    <property type="entry name" value="WH_DNA-bd_sf"/>
</dbReference>
<keyword evidence="2" id="KW-0238">DNA-binding</keyword>
<evidence type="ECO:0000256" key="1">
    <source>
        <dbReference type="ARBA" id="ARBA00023015"/>
    </source>
</evidence>
<dbReference type="Proteomes" id="UP000261905">
    <property type="component" value="Unassembled WGS sequence"/>
</dbReference>
<evidence type="ECO:0000256" key="2">
    <source>
        <dbReference type="ARBA" id="ARBA00023125"/>
    </source>
</evidence>